<dbReference type="PROSITE" id="PS00086">
    <property type="entry name" value="CYTOCHROME_P450"/>
    <property type="match status" value="1"/>
</dbReference>
<accession>A0A100XEQ4</accession>
<name>A0A100XEQ4_MYCTH</name>
<proteinExistence type="inferred from homology"/>
<dbReference type="GO" id="GO:0016705">
    <property type="term" value="F:oxidoreductase activity, acting on paired donors, with incorporation or reduction of molecular oxygen"/>
    <property type="evidence" value="ECO:0007669"/>
    <property type="project" value="InterPro"/>
</dbReference>
<evidence type="ECO:0000256" key="3">
    <source>
        <dbReference type="PIRSR" id="PIRSR602401-1"/>
    </source>
</evidence>
<dbReference type="RefSeq" id="WP_003927413.1">
    <property type="nucleotide sequence ID" value="NZ_BCTB01000013.1"/>
</dbReference>
<comment type="cofactor">
    <cofactor evidence="1 3">
        <name>heme</name>
        <dbReference type="ChEBI" id="CHEBI:30413"/>
    </cofactor>
</comment>
<dbReference type="InterPro" id="IPR050121">
    <property type="entry name" value="Cytochrome_P450_monoxygenase"/>
</dbReference>
<keyword evidence="3 4" id="KW-0349">Heme</keyword>
<dbReference type="InterPro" id="IPR036396">
    <property type="entry name" value="Cyt_P450_sf"/>
</dbReference>
<dbReference type="Proteomes" id="UP000069654">
    <property type="component" value="Unassembled WGS sequence"/>
</dbReference>
<gene>
    <name evidence="5" type="ORF">RMCT_2123</name>
</gene>
<dbReference type="SUPFAM" id="SSF48264">
    <property type="entry name" value="Cytochrome P450"/>
    <property type="match status" value="1"/>
</dbReference>
<dbReference type="AlphaFoldDB" id="A0A100XEQ4"/>
<keyword evidence="4" id="KW-0560">Oxidoreductase</keyword>
<evidence type="ECO:0000256" key="2">
    <source>
        <dbReference type="ARBA" id="ARBA00010617"/>
    </source>
</evidence>
<feature type="binding site" description="axial binding residue" evidence="3">
    <location>
        <position position="381"/>
    </location>
    <ligand>
        <name>heme</name>
        <dbReference type="ChEBI" id="CHEBI:30413"/>
    </ligand>
    <ligandPart>
        <name>Fe</name>
        <dbReference type="ChEBI" id="CHEBI:18248"/>
    </ligandPart>
</feature>
<keyword evidence="3 4" id="KW-0479">Metal-binding</keyword>
<keyword evidence="3 4" id="KW-0408">Iron</keyword>
<dbReference type="OrthoDB" id="7376058at2"/>
<dbReference type="EMBL" id="BCTB01000013">
    <property type="protein sequence ID" value="GAT15153.1"/>
    <property type="molecule type" value="Genomic_DNA"/>
</dbReference>
<comment type="similarity">
    <text evidence="2 4">Belongs to the cytochrome P450 family.</text>
</comment>
<dbReference type="Gene3D" id="1.10.630.10">
    <property type="entry name" value="Cytochrome P450"/>
    <property type="match status" value="1"/>
</dbReference>
<reference evidence="6" key="2">
    <citation type="submission" date="2016-02" db="EMBL/GenBank/DDBJ databases">
        <title>Draft genome sequence of five rapidly growing Mycobacterium species.</title>
        <authorList>
            <person name="Katahira K."/>
            <person name="Gotou Y."/>
            <person name="Iida K."/>
            <person name="Ogura Y."/>
            <person name="Hayashi T."/>
        </authorList>
    </citation>
    <scope>NUCLEOTIDE SEQUENCE [LARGE SCALE GENOMIC DNA]</scope>
    <source>
        <strain evidence="6">JCM6362</strain>
    </source>
</reference>
<dbReference type="PRINTS" id="PR00463">
    <property type="entry name" value="EP450I"/>
</dbReference>
<evidence type="ECO:0000313" key="6">
    <source>
        <dbReference type="Proteomes" id="UP000069654"/>
    </source>
</evidence>
<comment type="caution">
    <text evidence="5">The sequence shown here is derived from an EMBL/GenBank/DDBJ whole genome shotgun (WGS) entry which is preliminary data.</text>
</comment>
<dbReference type="InterPro" id="IPR002401">
    <property type="entry name" value="Cyt_P450_E_grp-I"/>
</dbReference>
<protein>
    <submittedName>
        <fullName evidence="5">Cytochrome P450</fullName>
    </submittedName>
</protein>
<evidence type="ECO:0000256" key="4">
    <source>
        <dbReference type="RuleBase" id="RU000461"/>
    </source>
</evidence>
<dbReference type="GO" id="GO:0005506">
    <property type="term" value="F:iron ion binding"/>
    <property type="evidence" value="ECO:0007669"/>
    <property type="project" value="InterPro"/>
</dbReference>
<keyword evidence="4" id="KW-0503">Monooxygenase</keyword>
<dbReference type="PANTHER" id="PTHR24305:SF166">
    <property type="entry name" value="CYTOCHROME P450 12A4, MITOCHONDRIAL-RELATED"/>
    <property type="match status" value="1"/>
</dbReference>
<reference evidence="5 6" key="1">
    <citation type="journal article" date="2016" name="Genome Announc.">
        <title>Draft Genome Sequences of Five Rapidly Growing Mycobacterium Species, M. thermoresistibile, M. fortuitum subsp. acetamidolyticum, M. canariasense, M. brisbanense, and M. novocastrense.</title>
        <authorList>
            <person name="Katahira K."/>
            <person name="Ogura Y."/>
            <person name="Gotoh Y."/>
            <person name="Hayashi T."/>
        </authorList>
    </citation>
    <scope>NUCLEOTIDE SEQUENCE [LARGE SCALE GENOMIC DNA]</scope>
    <source>
        <strain evidence="5 6">JCM6362</strain>
    </source>
</reference>
<dbReference type="OMA" id="KYRWSVM"/>
<organism evidence="5 6">
    <name type="scientific">Mycolicibacterium thermoresistibile</name>
    <name type="common">Mycobacterium thermoresistibile</name>
    <dbReference type="NCBI Taxonomy" id="1797"/>
    <lineage>
        <taxon>Bacteria</taxon>
        <taxon>Bacillati</taxon>
        <taxon>Actinomycetota</taxon>
        <taxon>Actinomycetes</taxon>
        <taxon>Mycobacteriales</taxon>
        <taxon>Mycobacteriaceae</taxon>
        <taxon>Mycolicibacterium</taxon>
    </lineage>
</organism>
<dbReference type="InterPro" id="IPR001128">
    <property type="entry name" value="Cyt_P450"/>
</dbReference>
<dbReference type="GO" id="GO:0004497">
    <property type="term" value="F:monooxygenase activity"/>
    <property type="evidence" value="ECO:0007669"/>
    <property type="project" value="UniProtKB-KW"/>
</dbReference>
<dbReference type="STRING" id="1797.RMCT_2123"/>
<evidence type="ECO:0000313" key="5">
    <source>
        <dbReference type="EMBL" id="GAT15153.1"/>
    </source>
</evidence>
<dbReference type="PANTHER" id="PTHR24305">
    <property type="entry name" value="CYTOCHROME P450"/>
    <property type="match status" value="1"/>
</dbReference>
<sequence length="438" mass="48186">MSTVTLGSPLGLIRAVGAGADPVGFFRRHAADNRPIALDFPGLGHVAFFGTKQAARDILTLPVEACRAPVPNPIEPVVGPGSLILLSGDAHRRERSLLTPAFHGERVKSYADVIASATADELARARPDGIIAVQRLSIAITLHVAIRVIFSVTDDSRRLEYTDAVQALLRANNAALMLVPALRRDLGRWSPWSRLIRLRNQLDELLSGDMAARLESGPPTQDMLSVLLDSTDEKGRRHSSEELHDQLRTLLAAGHETTATALTWTLYHIHRDDAIRTRVRAELASCTSPLDIIALPYLNAVVKEALRMHPPVPIVLRQLAARRSVDGIEFAESDIVGIALYALHYNPEIWDHPDRFDDERFLRRRTSPFEFAPFGGGHRRCIGAPFAAAELAVAIGTIMSLVDLRMSTPERRRPPPRSSARGIAVAPNRDIMLEIVEK</sequence>
<evidence type="ECO:0000256" key="1">
    <source>
        <dbReference type="ARBA" id="ARBA00001971"/>
    </source>
</evidence>
<dbReference type="InterPro" id="IPR017972">
    <property type="entry name" value="Cyt_P450_CS"/>
</dbReference>
<dbReference type="Pfam" id="PF00067">
    <property type="entry name" value="p450"/>
    <property type="match status" value="1"/>
</dbReference>
<dbReference type="PRINTS" id="PR00385">
    <property type="entry name" value="P450"/>
</dbReference>
<dbReference type="GO" id="GO:0020037">
    <property type="term" value="F:heme binding"/>
    <property type="evidence" value="ECO:0007669"/>
    <property type="project" value="InterPro"/>
</dbReference>